<dbReference type="InterPro" id="IPR013762">
    <property type="entry name" value="Integrase-like_cat_sf"/>
</dbReference>
<name>A0ABN2XXL0_9ACTN</name>
<dbReference type="Gene3D" id="1.10.443.10">
    <property type="entry name" value="Intergrase catalytic core"/>
    <property type="match status" value="1"/>
</dbReference>
<evidence type="ECO:0000313" key="8">
    <source>
        <dbReference type="Proteomes" id="UP001500443"/>
    </source>
</evidence>
<dbReference type="InterPro" id="IPR050090">
    <property type="entry name" value="Tyrosine_recombinase_XerCD"/>
</dbReference>
<reference evidence="7 8" key="1">
    <citation type="journal article" date="2019" name="Int. J. Syst. Evol. Microbiol.">
        <title>The Global Catalogue of Microorganisms (GCM) 10K type strain sequencing project: providing services to taxonomists for standard genome sequencing and annotation.</title>
        <authorList>
            <consortium name="The Broad Institute Genomics Platform"/>
            <consortium name="The Broad Institute Genome Sequencing Center for Infectious Disease"/>
            <person name="Wu L."/>
            <person name="Ma J."/>
        </authorList>
    </citation>
    <scope>NUCLEOTIDE SEQUENCE [LARGE SCALE GENOMIC DNA]</scope>
    <source>
        <strain evidence="7 8">JCM 15481</strain>
    </source>
</reference>
<keyword evidence="8" id="KW-1185">Reference proteome</keyword>
<dbReference type="Gene3D" id="1.10.150.130">
    <property type="match status" value="1"/>
</dbReference>
<evidence type="ECO:0000313" key="7">
    <source>
        <dbReference type="EMBL" id="GAA2118540.1"/>
    </source>
</evidence>
<dbReference type="PROSITE" id="PS51898">
    <property type="entry name" value="TYR_RECOMBINASE"/>
    <property type="match status" value="1"/>
</dbReference>
<evidence type="ECO:0000256" key="4">
    <source>
        <dbReference type="SAM" id="MobiDB-lite"/>
    </source>
</evidence>
<evidence type="ECO:0000259" key="5">
    <source>
        <dbReference type="PROSITE" id="PS51898"/>
    </source>
</evidence>
<evidence type="ECO:0000256" key="3">
    <source>
        <dbReference type="PROSITE-ProRule" id="PRU01248"/>
    </source>
</evidence>
<keyword evidence="2" id="KW-0233">DNA recombination</keyword>
<feature type="region of interest" description="Disordered" evidence="4">
    <location>
        <begin position="392"/>
        <end position="444"/>
    </location>
</feature>
<dbReference type="PANTHER" id="PTHR30349:SF81">
    <property type="entry name" value="TYROSINE RECOMBINASE XERC"/>
    <property type="match status" value="1"/>
</dbReference>
<evidence type="ECO:0008006" key="9">
    <source>
        <dbReference type="Google" id="ProtNLM"/>
    </source>
</evidence>
<feature type="domain" description="Tyr recombinase" evidence="5">
    <location>
        <begin position="207"/>
        <end position="393"/>
    </location>
</feature>
<evidence type="ECO:0000256" key="2">
    <source>
        <dbReference type="ARBA" id="ARBA00023172"/>
    </source>
</evidence>
<keyword evidence="1 3" id="KW-0238">DNA-binding</keyword>
<dbReference type="PANTHER" id="PTHR30349">
    <property type="entry name" value="PHAGE INTEGRASE-RELATED"/>
    <property type="match status" value="1"/>
</dbReference>
<feature type="domain" description="Core-binding (CB)" evidence="6">
    <location>
        <begin position="100"/>
        <end position="187"/>
    </location>
</feature>
<proteinExistence type="predicted"/>
<dbReference type="PROSITE" id="PS51900">
    <property type="entry name" value="CB"/>
    <property type="match status" value="1"/>
</dbReference>
<dbReference type="InterPro" id="IPR002104">
    <property type="entry name" value="Integrase_catalytic"/>
</dbReference>
<sequence>MPRTPTVHPAVLAWHDALHEQGNCTEKSATTMAGHIMAMVRRLDVEPTELPTNAVHLHFRGRTVSAKTCKVYEDSRKAFARWLDNGASIFRDGGPKRIIEYADEDVAAFHKRLCTSKSETTADRYAHQVAMIAREAGKAARDLTEDDLYDHIQDRDDKNMRSRGRALRANSVTAKLSAMRAFLRFMHLPDITRDVREEINLAGRDEAHTPPIPKETLKFLLDCAQLDAQDSAREVAETGKRARTMLLLGSTSGLRIHEILLIGRESLVWRDGVAYLELNKTKSGRRLPSVYQRASAQVVADLTENYRRKEAVCPSDWTPRKAAEWLVAFAIKHGVTGLRSHMLRARFGTSLYRETGKDIIAVKIYMRHKDIGTTQRYVVIEEDDPAHDVAFSLGSDWTATPPREVTPPTSIPAPTRPQESLTTATAPRKGTRSQRVPIAPSGTA</sequence>
<evidence type="ECO:0000259" key="6">
    <source>
        <dbReference type="PROSITE" id="PS51900"/>
    </source>
</evidence>
<dbReference type="Proteomes" id="UP001500443">
    <property type="component" value="Unassembled WGS sequence"/>
</dbReference>
<dbReference type="InterPro" id="IPR044068">
    <property type="entry name" value="CB"/>
</dbReference>
<dbReference type="EMBL" id="BAAAPF010000042">
    <property type="protein sequence ID" value="GAA2118540.1"/>
    <property type="molecule type" value="Genomic_DNA"/>
</dbReference>
<comment type="caution">
    <text evidence="7">The sequence shown here is derived from an EMBL/GenBank/DDBJ whole genome shotgun (WGS) entry which is preliminary data.</text>
</comment>
<dbReference type="InterPro" id="IPR010998">
    <property type="entry name" value="Integrase_recombinase_N"/>
</dbReference>
<organism evidence="7 8">
    <name type="scientific">Streptomyces synnematoformans</name>
    <dbReference type="NCBI Taxonomy" id="415721"/>
    <lineage>
        <taxon>Bacteria</taxon>
        <taxon>Bacillati</taxon>
        <taxon>Actinomycetota</taxon>
        <taxon>Actinomycetes</taxon>
        <taxon>Kitasatosporales</taxon>
        <taxon>Streptomycetaceae</taxon>
        <taxon>Streptomyces</taxon>
    </lineage>
</organism>
<evidence type="ECO:0000256" key="1">
    <source>
        <dbReference type="ARBA" id="ARBA00023125"/>
    </source>
</evidence>
<gene>
    <name evidence="7" type="ORF">GCM10009802_20210</name>
</gene>
<dbReference type="SUPFAM" id="SSF56349">
    <property type="entry name" value="DNA breaking-rejoining enzymes"/>
    <property type="match status" value="1"/>
</dbReference>
<protein>
    <recommendedName>
        <fullName evidence="9">Integrase</fullName>
    </recommendedName>
</protein>
<dbReference type="InterPro" id="IPR011010">
    <property type="entry name" value="DNA_brk_join_enz"/>
</dbReference>
<dbReference type="CDD" id="cd00397">
    <property type="entry name" value="DNA_BRE_C"/>
    <property type="match status" value="1"/>
</dbReference>
<dbReference type="Pfam" id="PF00589">
    <property type="entry name" value="Phage_integrase"/>
    <property type="match status" value="1"/>
</dbReference>
<accession>A0ABN2XXL0</accession>